<proteinExistence type="predicted"/>
<dbReference type="InParanoid" id="A0A4W3I1C3"/>
<reference evidence="3" key="4">
    <citation type="submission" date="2025-08" db="UniProtKB">
        <authorList>
            <consortium name="Ensembl"/>
        </authorList>
    </citation>
    <scope>IDENTIFICATION</scope>
</reference>
<dbReference type="Proteomes" id="UP000314986">
    <property type="component" value="Unassembled WGS sequence"/>
</dbReference>
<feature type="region of interest" description="Disordered" evidence="1">
    <location>
        <begin position="38"/>
        <end position="63"/>
    </location>
</feature>
<keyword evidence="2" id="KW-1133">Transmembrane helix</keyword>
<protein>
    <submittedName>
        <fullName evidence="3">Uncharacterized protein</fullName>
    </submittedName>
</protein>
<reference evidence="3" key="5">
    <citation type="submission" date="2025-09" db="UniProtKB">
        <authorList>
            <consortium name="Ensembl"/>
        </authorList>
    </citation>
    <scope>IDENTIFICATION</scope>
</reference>
<keyword evidence="2" id="KW-0812">Transmembrane</keyword>
<dbReference type="FunCoup" id="A0A4W3I1C3">
    <property type="interactions" value="1"/>
</dbReference>
<name>A0A4W3I1C3_CALMI</name>
<reference evidence="4" key="1">
    <citation type="journal article" date="2006" name="Science">
        <title>Ancient noncoding elements conserved in the human genome.</title>
        <authorList>
            <person name="Venkatesh B."/>
            <person name="Kirkness E.F."/>
            <person name="Loh Y.H."/>
            <person name="Halpern A.L."/>
            <person name="Lee A.P."/>
            <person name="Johnson J."/>
            <person name="Dandona N."/>
            <person name="Viswanathan L.D."/>
            <person name="Tay A."/>
            <person name="Venter J.C."/>
            <person name="Strausberg R.L."/>
            <person name="Brenner S."/>
        </authorList>
    </citation>
    <scope>NUCLEOTIDE SEQUENCE [LARGE SCALE GENOMIC DNA]</scope>
</reference>
<evidence type="ECO:0000313" key="3">
    <source>
        <dbReference type="Ensembl" id="ENSCMIP00000023624.1"/>
    </source>
</evidence>
<feature type="compositionally biased region" description="Basic and acidic residues" evidence="1">
    <location>
        <begin position="49"/>
        <end position="63"/>
    </location>
</feature>
<sequence>MSTDLSTAAIVAIVLNCMLSVLMALLLAVMYKACKTPSTPQEASSLADGQKRTKGEENCLLKV</sequence>
<reference evidence="4" key="3">
    <citation type="journal article" date="2014" name="Nature">
        <title>Elephant shark genome provides unique insights into gnathostome evolution.</title>
        <authorList>
            <consortium name="International Elephant Shark Genome Sequencing Consortium"/>
            <person name="Venkatesh B."/>
            <person name="Lee A.P."/>
            <person name="Ravi V."/>
            <person name="Maurya A.K."/>
            <person name="Lian M.M."/>
            <person name="Swann J.B."/>
            <person name="Ohta Y."/>
            <person name="Flajnik M.F."/>
            <person name="Sutoh Y."/>
            <person name="Kasahara M."/>
            <person name="Hoon S."/>
            <person name="Gangu V."/>
            <person name="Roy S.W."/>
            <person name="Irimia M."/>
            <person name="Korzh V."/>
            <person name="Kondrychyn I."/>
            <person name="Lim Z.W."/>
            <person name="Tay B.H."/>
            <person name="Tohari S."/>
            <person name="Kong K.W."/>
            <person name="Ho S."/>
            <person name="Lorente-Galdos B."/>
            <person name="Quilez J."/>
            <person name="Marques-Bonet T."/>
            <person name="Raney B.J."/>
            <person name="Ingham P.W."/>
            <person name="Tay A."/>
            <person name="Hillier L.W."/>
            <person name="Minx P."/>
            <person name="Boehm T."/>
            <person name="Wilson R.K."/>
            <person name="Brenner S."/>
            <person name="Warren W.C."/>
        </authorList>
    </citation>
    <scope>NUCLEOTIDE SEQUENCE [LARGE SCALE GENOMIC DNA]</scope>
</reference>
<dbReference type="AlphaFoldDB" id="A0A4W3I1C3"/>
<evidence type="ECO:0000313" key="4">
    <source>
        <dbReference type="Proteomes" id="UP000314986"/>
    </source>
</evidence>
<dbReference type="OMA" id="IACNAMV"/>
<accession>A0A4W3I1C3</accession>
<dbReference type="Ensembl" id="ENSCMIT00000024025.1">
    <property type="protein sequence ID" value="ENSCMIP00000023624.1"/>
    <property type="gene ID" value="ENSCMIG00000010542.1"/>
</dbReference>
<evidence type="ECO:0000256" key="1">
    <source>
        <dbReference type="SAM" id="MobiDB-lite"/>
    </source>
</evidence>
<organism evidence="3 4">
    <name type="scientific">Callorhinchus milii</name>
    <name type="common">Ghost shark</name>
    <dbReference type="NCBI Taxonomy" id="7868"/>
    <lineage>
        <taxon>Eukaryota</taxon>
        <taxon>Metazoa</taxon>
        <taxon>Chordata</taxon>
        <taxon>Craniata</taxon>
        <taxon>Vertebrata</taxon>
        <taxon>Chondrichthyes</taxon>
        <taxon>Holocephali</taxon>
        <taxon>Chimaeriformes</taxon>
        <taxon>Callorhinchidae</taxon>
        <taxon>Callorhinchus</taxon>
    </lineage>
</organism>
<reference evidence="4" key="2">
    <citation type="journal article" date="2007" name="PLoS Biol.">
        <title>Survey sequencing and comparative analysis of the elephant shark (Callorhinchus milii) genome.</title>
        <authorList>
            <person name="Venkatesh B."/>
            <person name="Kirkness E.F."/>
            <person name="Loh Y.H."/>
            <person name="Halpern A.L."/>
            <person name="Lee A.P."/>
            <person name="Johnson J."/>
            <person name="Dandona N."/>
            <person name="Viswanathan L.D."/>
            <person name="Tay A."/>
            <person name="Venter J.C."/>
            <person name="Strausberg R.L."/>
            <person name="Brenner S."/>
        </authorList>
    </citation>
    <scope>NUCLEOTIDE SEQUENCE [LARGE SCALE GENOMIC DNA]</scope>
</reference>
<feature type="transmembrane region" description="Helical" evidence="2">
    <location>
        <begin position="6"/>
        <end position="31"/>
    </location>
</feature>
<evidence type="ECO:0000256" key="2">
    <source>
        <dbReference type="SAM" id="Phobius"/>
    </source>
</evidence>
<keyword evidence="4" id="KW-1185">Reference proteome</keyword>
<keyword evidence="2" id="KW-0472">Membrane</keyword>